<evidence type="ECO:0000313" key="7">
    <source>
        <dbReference type="Proteomes" id="UP000062475"/>
    </source>
</evidence>
<evidence type="ECO:0000313" key="4">
    <source>
        <dbReference type="EMBL" id="AKV80932.1"/>
    </source>
</evidence>
<organism evidence="4 5">
    <name type="scientific">Metallosphaera sedula</name>
    <dbReference type="NCBI Taxonomy" id="43687"/>
    <lineage>
        <taxon>Archaea</taxon>
        <taxon>Thermoproteota</taxon>
        <taxon>Thermoprotei</taxon>
        <taxon>Sulfolobales</taxon>
        <taxon>Sulfolobaceae</taxon>
        <taxon>Metallosphaera</taxon>
    </lineage>
</organism>
<evidence type="ECO:0000313" key="5">
    <source>
        <dbReference type="Proteomes" id="UP000061362"/>
    </source>
</evidence>
<evidence type="ECO:0000313" key="3">
    <source>
        <dbReference type="EMBL" id="AKV78687.1"/>
    </source>
</evidence>
<dbReference type="Proteomes" id="UP000062475">
    <property type="component" value="Chromosome"/>
</dbReference>
<dbReference type="Proteomes" id="UP000062398">
    <property type="component" value="Chromosome"/>
</dbReference>
<dbReference type="EMBL" id="CP012175">
    <property type="protein sequence ID" value="AKV80932.1"/>
    <property type="molecule type" value="Genomic_DNA"/>
</dbReference>
<dbReference type="EMBL" id="CP012173">
    <property type="protein sequence ID" value="AKV76435.1"/>
    <property type="molecule type" value="Genomic_DNA"/>
</dbReference>
<dbReference type="Proteomes" id="UP000061362">
    <property type="component" value="Chromosome"/>
</dbReference>
<dbReference type="Proteomes" id="UP000068832">
    <property type="component" value="Chromosome"/>
</dbReference>
<dbReference type="EMBL" id="CP012172">
    <property type="protein sequence ID" value="AKV74196.1"/>
    <property type="molecule type" value="Genomic_DNA"/>
</dbReference>
<dbReference type="AlphaFoldDB" id="A0A0K1T1K3"/>
<evidence type="ECO:0000313" key="8">
    <source>
        <dbReference type="Proteomes" id="UP000068832"/>
    </source>
</evidence>
<evidence type="ECO:0000313" key="6">
    <source>
        <dbReference type="Proteomes" id="UP000062398"/>
    </source>
</evidence>
<sequence>MGGGRMRLNLFQVRIGYATVSSRRIEHYYFSEKDFIPSTTVRGAFLNQLVRDRGLEELERYFFSPGYPIYGRPSGPIHPLAPALGRKRNEYVELPGILQRWGKEDYGKLLAEIVGGSGQERIRPKPKTGDIVVPKSSGKVNFFSRISLDTFIQDNVAIGKGSGSSKTGMLFSYEVKDYGDVWVISNLDVEVTEIHVGRGWTRGLGTGKVVKRGEVDLDLPGPGDVGYCLTPCVPSLLGREFFSAEEVRGTTDIYMSWYTWGKRAGLRPSFKVVREGSIVRVKDVDQDRLMELWPAGLNMMVKVPDMASLLEKVERGLGVRT</sequence>
<evidence type="ECO:0000313" key="2">
    <source>
        <dbReference type="EMBL" id="AKV76435.1"/>
    </source>
</evidence>
<reference evidence="5 6" key="1">
    <citation type="journal article" date="2015" name="Genome Announc.">
        <title>Complete Genome Sequences of Evolved Arsenate-Resistant Metallosphaera sedula Strains.</title>
        <authorList>
            <person name="Ai C."/>
            <person name="McCarthy S."/>
            <person name="Schackwitz W."/>
            <person name="Martin J."/>
            <person name="Lipzen A."/>
            <person name="Blum P."/>
        </authorList>
    </citation>
    <scope>NUCLEOTIDE SEQUENCE [LARGE SCALE GENOMIC DNA]</scope>
    <source>
        <strain evidence="3 6">ARS120-1</strain>
        <strain evidence="4 5">ARS120-2</strain>
        <strain evidence="1 8">ARS50-1</strain>
        <strain evidence="2 7">ARS50-2</strain>
    </source>
</reference>
<proteinExistence type="predicted"/>
<dbReference type="EMBL" id="CP012174">
    <property type="protein sequence ID" value="AKV78687.1"/>
    <property type="molecule type" value="Genomic_DNA"/>
</dbReference>
<name>A0A0K1T1K3_9CREN</name>
<protein>
    <recommendedName>
        <fullName evidence="9">CRISPR-associated protein</fullName>
    </recommendedName>
</protein>
<evidence type="ECO:0008006" key="9">
    <source>
        <dbReference type="Google" id="ProtNLM"/>
    </source>
</evidence>
<accession>A0A0K1T1K3</accession>
<dbReference type="PATRIC" id="fig|43687.5.peg.1258"/>
<gene>
    <name evidence="1" type="ORF">MsedA_1182</name>
    <name evidence="2" type="ORF">MsedB_1184</name>
    <name evidence="3" type="ORF">MsedC_1182</name>
    <name evidence="4" type="ORF">MsedD_1183</name>
</gene>
<evidence type="ECO:0000313" key="1">
    <source>
        <dbReference type="EMBL" id="AKV74196.1"/>
    </source>
</evidence>